<protein>
    <submittedName>
        <fullName evidence="1">Uncharacterized protein</fullName>
    </submittedName>
</protein>
<gene>
    <name evidence="1" type="ORF">DNU06_17180</name>
</gene>
<dbReference type="EMBL" id="QKSB01000029">
    <property type="protein sequence ID" value="PZE15608.1"/>
    <property type="molecule type" value="Genomic_DNA"/>
</dbReference>
<dbReference type="AlphaFoldDB" id="A0A2W1NLM1"/>
<accession>A0A2W1NLM1</accession>
<comment type="caution">
    <text evidence="1">The sequence shown here is derived from an EMBL/GenBank/DDBJ whole genome shotgun (WGS) entry which is preliminary data.</text>
</comment>
<evidence type="ECO:0000313" key="2">
    <source>
        <dbReference type="Proteomes" id="UP000249248"/>
    </source>
</evidence>
<sequence length="228" mass="26888">MFGRFKKNRKKEFSYSPEEMKEKLEVLEDAISDVGYWNWWTADFPKLIMLEFGGTQIWTKPNDNESPSGQIGITFQNPYSVSFLTREQYKRDTPENWADLLHNDKLDQPEIEHGQFTFTDLELIEQIIKESKKVETVFGNKPTDPDFKNAEFKFGFWAINFGCVISCESVNVVSHDGEISLDEVENRKDKWWKYWKEYWEKRDSNNPLPKDYACEVTIPAGQKITIKE</sequence>
<proteinExistence type="predicted"/>
<name>A0A2W1NLM1_9FLAO</name>
<organism evidence="1 2">
    <name type="scientific">Putridiphycobacter roseus</name>
    <dbReference type="NCBI Taxonomy" id="2219161"/>
    <lineage>
        <taxon>Bacteria</taxon>
        <taxon>Pseudomonadati</taxon>
        <taxon>Bacteroidota</taxon>
        <taxon>Flavobacteriia</taxon>
        <taxon>Flavobacteriales</taxon>
        <taxon>Crocinitomicaceae</taxon>
        <taxon>Putridiphycobacter</taxon>
    </lineage>
</organism>
<dbReference type="RefSeq" id="WP_111064739.1">
    <property type="nucleotide sequence ID" value="NZ_JBHUCU010000010.1"/>
</dbReference>
<reference evidence="1 2" key="1">
    <citation type="submission" date="2018-06" db="EMBL/GenBank/DDBJ databases">
        <title>The draft genome sequence of Crocinitomix sp. SM1701.</title>
        <authorList>
            <person name="Zhang X."/>
        </authorList>
    </citation>
    <scope>NUCLEOTIDE SEQUENCE [LARGE SCALE GENOMIC DNA]</scope>
    <source>
        <strain evidence="1 2">SM1701</strain>
    </source>
</reference>
<evidence type="ECO:0000313" key="1">
    <source>
        <dbReference type="EMBL" id="PZE15608.1"/>
    </source>
</evidence>
<keyword evidence="2" id="KW-1185">Reference proteome</keyword>
<dbReference type="Proteomes" id="UP000249248">
    <property type="component" value="Unassembled WGS sequence"/>
</dbReference>
<dbReference type="OrthoDB" id="981806at2"/>